<gene>
    <name evidence="2" type="ORF">CL6EHI_006930</name>
</gene>
<feature type="transmembrane region" description="Helical" evidence="1">
    <location>
        <begin position="7"/>
        <end position="33"/>
    </location>
</feature>
<dbReference type="VEuPathDB" id="AmoebaDB:KM1_062960"/>
<accession>A0A5K1UE51</accession>
<feature type="transmembrane region" description="Helical" evidence="1">
    <location>
        <begin position="193"/>
        <end position="215"/>
    </location>
</feature>
<evidence type="ECO:0000313" key="3">
    <source>
        <dbReference type="Proteomes" id="UP000078387"/>
    </source>
</evidence>
<feature type="transmembrane region" description="Helical" evidence="1">
    <location>
        <begin position="95"/>
        <end position="117"/>
    </location>
</feature>
<reference evidence="2 3" key="1">
    <citation type="submission" date="2016-05" db="EMBL/GenBank/DDBJ databases">
        <title>First whole genome sequencing of Entamoeba histolytica HM1:IMSS-clone-6.</title>
        <authorList>
            <person name="Mukherjee Avik.K."/>
            <person name="Izumyama S."/>
            <person name="Nakada-Tsukui K."/>
            <person name="Nozaki T."/>
        </authorList>
    </citation>
    <scope>NUCLEOTIDE SEQUENCE [LARGE SCALE GENOMIC DNA]</scope>
    <source>
        <strain evidence="2 3">HM1:IMSS clone 6</strain>
    </source>
</reference>
<dbReference type="EMBL" id="BDEQ01000001">
    <property type="protein sequence ID" value="GAT94653.1"/>
    <property type="molecule type" value="Genomic_DNA"/>
</dbReference>
<proteinExistence type="predicted"/>
<dbReference type="AlphaFoldDB" id="A0A5K1UE51"/>
<dbReference type="OMA" id="CAFCCDE"/>
<dbReference type="VEuPathDB" id="AmoebaDB:EHI8A_026510"/>
<keyword evidence="1" id="KW-0472">Membrane</keyword>
<name>A0A5K1UE51_ENTHI</name>
<dbReference type="VEuPathDB" id="AmoebaDB:EHI7A_043720"/>
<comment type="caution">
    <text evidence="2">The sequence shown here is derived from an EMBL/GenBank/DDBJ whole genome shotgun (WGS) entry which is preliminary data.</text>
</comment>
<sequence>MSCGKAIGITVISCLLSILIAFIVAGFVLAFAIPSYVYSKDLETLTSCDTKGVLEGWRFSYKSGYYFGLLNIIFVSVSFGIAVFSFIPLVGLLDFILGIFTSCGSLAFFIIGIIVLAKGLSVNVNELDNEKKLCFEKQNRCCLDVFNCSECTYTDETGQLQQCSDDCNEVAVTPAEHSVKVIGSMLIVGSGMMGWYLVTGIFTLVAAFGFCAFCCEEF</sequence>
<protein>
    <submittedName>
        <fullName evidence="2">Uncharacterized protein</fullName>
    </submittedName>
</protein>
<keyword evidence="1" id="KW-1133">Transmembrane helix</keyword>
<dbReference type="VEuPathDB" id="AmoebaDB:EHI_006930"/>
<evidence type="ECO:0000256" key="1">
    <source>
        <dbReference type="SAM" id="Phobius"/>
    </source>
</evidence>
<dbReference type="Proteomes" id="UP000078387">
    <property type="component" value="Unassembled WGS sequence"/>
</dbReference>
<evidence type="ECO:0000313" key="2">
    <source>
        <dbReference type="EMBL" id="GAT94653.1"/>
    </source>
</evidence>
<organism evidence="2 3">
    <name type="scientific">Entamoeba histolytica</name>
    <dbReference type="NCBI Taxonomy" id="5759"/>
    <lineage>
        <taxon>Eukaryota</taxon>
        <taxon>Amoebozoa</taxon>
        <taxon>Evosea</taxon>
        <taxon>Archamoebae</taxon>
        <taxon>Mastigamoebida</taxon>
        <taxon>Entamoebidae</taxon>
        <taxon>Entamoeba</taxon>
    </lineage>
</organism>
<feature type="transmembrane region" description="Helical" evidence="1">
    <location>
        <begin position="65"/>
        <end position="88"/>
    </location>
</feature>
<keyword evidence="1" id="KW-0812">Transmembrane</keyword>
<dbReference type="VEuPathDB" id="AmoebaDB:EHI5A_045040"/>